<dbReference type="PRINTS" id="PR00046">
    <property type="entry name" value="SIGMA70FCT"/>
</dbReference>
<keyword evidence="5" id="KW-0804">Transcription</keyword>
<dbReference type="SUPFAM" id="SSF88659">
    <property type="entry name" value="Sigma3 and sigma4 domains of RNA polymerase sigma factors"/>
    <property type="match status" value="2"/>
</dbReference>
<dbReference type="Pfam" id="PF04539">
    <property type="entry name" value="Sigma70_r3"/>
    <property type="match status" value="1"/>
</dbReference>
<gene>
    <name evidence="10" type="primary">sigA_6</name>
    <name evidence="10" type="ORF">C1752_16053</name>
</gene>
<dbReference type="SUPFAM" id="SSF88946">
    <property type="entry name" value="Sigma2 domain of RNA polymerase sigma factors"/>
    <property type="match status" value="1"/>
</dbReference>
<dbReference type="PANTHER" id="PTHR30603:SF60">
    <property type="entry name" value="RNA POLYMERASE SIGMA FACTOR RPOD"/>
    <property type="match status" value="1"/>
</dbReference>
<keyword evidence="2" id="KW-0805">Transcription regulation</keyword>
<dbReference type="AlphaFoldDB" id="A0A2W1J6P2"/>
<dbReference type="InterPro" id="IPR013324">
    <property type="entry name" value="RNA_pol_sigma_r3/r4-like"/>
</dbReference>
<dbReference type="RefSeq" id="WP_233501916.1">
    <property type="nucleotide sequence ID" value="NZ_CAWNWM010000049.1"/>
</dbReference>
<sequence length="268" mass="30928">MENDSLGQYLKEIGRIPLLSAEQEIELAQRIKTGDAKAKQQMIQANLRLVVAIAKKYQNRGVPLLDLIQEGSFGLSTAAEKYDLAQGCRFSTYAYWWIRQSMTRAVQLQSRTIRLPSQIYERYNRLQKTQRTLMKQTGRMPTNSELAEAMDLSIEQFRNMLQHLQTPASLDMEVGDKRREKNRLMDLIKGDDNPAEVLELASTKESIRAMLGILSERQQHIISQRFGLDDGEAKSFQAISEQLEITRERTRQIYHQAMKRLTQMYNAA</sequence>
<comment type="caution">
    <text evidence="10">The sequence shown here is derived from an EMBL/GenBank/DDBJ whole genome shotgun (WGS) entry which is preliminary data.</text>
</comment>
<dbReference type="InterPro" id="IPR036388">
    <property type="entry name" value="WH-like_DNA-bd_sf"/>
</dbReference>
<keyword evidence="11" id="KW-1185">Reference proteome</keyword>
<comment type="similarity">
    <text evidence="1">Belongs to the sigma-70 factor family.</text>
</comment>
<feature type="domain" description="RNA polymerase sigma-70 region 4" evidence="9">
    <location>
        <begin position="211"/>
        <end position="261"/>
    </location>
</feature>
<dbReference type="Pfam" id="PF04542">
    <property type="entry name" value="Sigma70_r2"/>
    <property type="match status" value="1"/>
</dbReference>
<feature type="domain" description="RNA polymerase sigma-70 region 3" evidence="7">
    <location>
        <begin position="121"/>
        <end position="191"/>
    </location>
</feature>
<evidence type="ECO:0000259" key="9">
    <source>
        <dbReference type="Pfam" id="PF04545"/>
    </source>
</evidence>
<dbReference type="InterPro" id="IPR007630">
    <property type="entry name" value="RNA_pol_sigma70_r4"/>
</dbReference>
<dbReference type="PANTHER" id="PTHR30603">
    <property type="entry name" value="RNA POLYMERASE SIGMA FACTOR RPO"/>
    <property type="match status" value="1"/>
</dbReference>
<dbReference type="InterPro" id="IPR000943">
    <property type="entry name" value="RNA_pol_sigma70"/>
</dbReference>
<dbReference type="PIRSF" id="PIRSF000770">
    <property type="entry name" value="RNA_pol_sigma-SigE/K"/>
    <property type="match status" value="1"/>
</dbReference>
<dbReference type="InterPro" id="IPR014284">
    <property type="entry name" value="RNA_pol_sigma-70_dom"/>
</dbReference>
<name>A0A2W1J6P2_9CYAN</name>
<feature type="domain" description="RNA polymerase sigma-70 region 2" evidence="8">
    <location>
        <begin position="42"/>
        <end position="111"/>
    </location>
</feature>
<dbReference type="EMBL" id="PQWO01000049">
    <property type="protein sequence ID" value="PZD70230.1"/>
    <property type="molecule type" value="Genomic_DNA"/>
</dbReference>
<dbReference type="Gene3D" id="1.10.10.10">
    <property type="entry name" value="Winged helix-like DNA-binding domain superfamily/Winged helix DNA-binding domain"/>
    <property type="match status" value="2"/>
</dbReference>
<proteinExistence type="inferred from homology"/>
<evidence type="ECO:0000256" key="1">
    <source>
        <dbReference type="ARBA" id="ARBA00007788"/>
    </source>
</evidence>
<evidence type="ECO:0000259" key="6">
    <source>
        <dbReference type="Pfam" id="PF00140"/>
    </source>
</evidence>
<evidence type="ECO:0000259" key="7">
    <source>
        <dbReference type="Pfam" id="PF04539"/>
    </source>
</evidence>
<dbReference type="InterPro" id="IPR009042">
    <property type="entry name" value="RNA_pol_sigma70_r1_2"/>
</dbReference>
<dbReference type="Pfam" id="PF00140">
    <property type="entry name" value="Sigma70_r1_2"/>
    <property type="match status" value="1"/>
</dbReference>
<dbReference type="InterPro" id="IPR013325">
    <property type="entry name" value="RNA_pol_sigma_r2"/>
</dbReference>
<dbReference type="Proteomes" id="UP000248857">
    <property type="component" value="Unassembled WGS sequence"/>
</dbReference>
<dbReference type="InterPro" id="IPR007624">
    <property type="entry name" value="RNA_pol_sigma70_r3"/>
</dbReference>
<dbReference type="GO" id="GO:0016987">
    <property type="term" value="F:sigma factor activity"/>
    <property type="evidence" value="ECO:0007669"/>
    <property type="project" value="UniProtKB-KW"/>
</dbReference>
<evidence type="ECO:0000256" key="3">
    <source>
        <dbReference type="ARBA" id="ARBA00023082"/>
    </source>
</evidence>
<evidence type="ECO:0000256" key="2">
    <source>
        <dbReference type="ARBA" id="ARBA00023015"/>
    </source>
</evidence>
<evidence type="ECO:0000259" key="8">
    <source>
        <dbReference type="Pfam" id="PF04542"/>
    </source>
</evidence>
<evidence type="ECO:0000313" key="10">
    <source>
        <dbReference type="EMBL" id="PZD70230.1"/>
    </source>
</evidence>
<organism evidence="10 11">
    <name type="scientific">Acaryochloris thomasi RCC1774</name>
    <dbReference type="NCBI Taxonomy" id="1764569"/>
    <lineage>
        <taxon>Bacteria</taxon>
        <taxon>Bacillati</taxon>
        <taxon>Cyanobacteriota</taxon>
        <taxon>Cyanophyceae</taxon>
        <taxon>Acaryochloridales</taxon>
        <taxon>Acaryochloridaceae</taxon>
        <taxon>Acaryochloris</taxon>
        <taxon>Acaryochloris thomasi</taxon>
    </lineage>
</organism>
<protein>
    <submittedName>
        <fullName evidence="10">RNA polymerase sigma factor SigA</fullName>
    </submittedName>
</protein>
<keyword evidence="3" id="KW-0731">Sigma factor</keyword>
<dbReference type="InterPro" id="IPR007627">
    <property type="entry name" value="RNA_pol_sigma70_r2"/>
</dbReference>
<dbReference type="InterPro" id="IPR050239">
    <property type="entry name" value="Sigma-70_RNA_pol_init_factors"/>
</dbReference>
<evidence type="ECO:0000313" key="11">
    <source>
        <dbReference type="Proteomes" id="UP000248857"/>
    </source>
</evidence>
<dbReference type="NCBIfam" id="TIGR02937">
    <property type="entry name" value="sigma70-ECF"/>
    <property type="match status" value="1"/>
</dbReference>
<evidence type="ECO:0000256" key="4">
    <source>
        <dbReference type="ARBA" id="ARBA00023125"/>
    </source>
</evidence>
<reference evidence="10 11" key="1">
    <citation type="journal article" date="2018" name="Sci. Rep.">
        <title>A novel species of the marine cyanobacterium Acaryochloris with a unique pigment content and lifestyle.</title>
        <authorList>
            <person name="Partensky F."/>
            <person name="Six C."/>
            <person name="Ratin M."/>
            <person name="Garczarek L."/>
            <person name="Vaulot D."/>
            <person name="Probert I."/>
            <person name="Calteau A."/>
            <person name="Gourvil P."/>
            <person name="Marie D."/>
            <person name="Grebert T."/>
            <person name="Bouchier C."/>
            <person name="Le Panse S."/>
            <person name="Gachenot M."/>
            <person name="Rodriguez F."/>
            <person name="Garrido J.L."/>
        </authorList>
    </citation>
    <scope>NUCLEOTIDE SEQUENCE [LARGE SCALE GENOMIC DNA]</scope>
    <source>
        <strain evidence="10 11">RCC1774</strain>
    </source>
</reference>
<keyword evidence="4" id="KW-0238">DNA-binding</keyword>
<evidence type="ECO:0000256" key="5">
    <source>
        <dbReference type="ARBA" id="ARBA00023163"/>
    </source>
</evidence>
<dbReference type="Gene3D" id="1.10.601.10">
    <property type="entry name" value="RNA Polymerase Primary Sigma Factor"/>
    <property type="match status" value="2"/>
</dbReference>
<dbReference type="Pfam" id="PF04545">
    <property type="entry name" value="Sigma70_r4"/>
    <property type="match status" value="1"/>
</dbReference>
<feature type="domain" description="RNA polymerase sigma-70 region 1.2" evidence="6">
    <location>
        <begin position="4"/>
        <end position="35"/>
    </location>
</feature>
<dbReference type="GO" id="GO:0006352">
    <property type="term" value="P:DNA-templated transcription initiation"/>
    <property type="evidence" value="ECO:0007669"/>
    <property type="project" value="InterPro"/>
</dbReference>
<dbReference type="GO" id="GO:0003677">
    <property type="term" value="F:DNA binding"/>
    <property type="evidence" value="ECO:0007669"/>
    <property type="project" value="UniProtKB-KW"/>
</dbReference>
<accession>A0A2W1J6P2</accession>